<gene>
    <name evidence="1" type="ORF">DMENIID0002_15550</name>
</gene>
<proteinExistence type="predicted"/>
<accession>A0AAT9GAR9</accession>
<geneLocation type="plasmid" evidence="1">
    <name>pRiSSQ01</name>
</geneLocation>
<sequence length="43" mass="5012">MVKNSTKYVSYKDLKSVTDDLKKIYTAINEAEAIRELQNFSKK</sequence>
<evidence type="ECO:0000313" key="1">
    <source>
        <dbReference type="EMBL" id="BFD46909.1"/>
    </source>
</evidence>
<dbReference type="AlphaFoldDB" id="A0AAT9GAR9"/>
<keyword evidence="1" id="KW-0614">Plasmid</keyword>
<dbReference type="EMBL" id="AP029171">
    <property type="protein sequence ID" value="BFD46909.1"/>
    <property type="molecule type" value="Genomic_DNA"/>
</dbReference>
<protein>
    <submittedName>
        <fullName evidence="1">Uncharacterized protein</fullName>
    </submittedName>
</protein>
<reference evidence="1" key="1">
    <citation type="submission" date="2024-01" db="EMBL/GenBank/DDBJ databases">
        <title>Sequencing the genomes of a sandfly, Sergentomyia squamirostris, and its two endosymbionts.</title>
        <authorList>
            <person name="Itokawa K."/>
            <person name="Sanjoba C."/>
        </authorList>
    </citation>
    <scope>NUCLEOTIDE SEQUENCE</scope>
    <source>
        <strain evidence="1">RiSSQ</strain>
        <plasmid evidence="1">pRiSSQ01</plasmid>
    </source>
</reference>
<organism evidence="1">
    <name type="scientific">Candidatus Tisiphia endosymbiont of Sergentomyia squamirostris</name>
    <dbReference type="NCBI Taxonomy" id="3113639"/>
    <lineage>
        <taxon>Bacteria</taxon>
        <taxon>Pseudomonadati</taxon>
        <taxon>Pseudomonadota</taxon>
        <taxon>Alphaproteobacteria</taxon>
        <taxon>Rickettsiales</taxon>
        <taxon>Rickettsiaceae</taxon>
        <taxon>Rickettsieae</taxon>
        <taxon>Candidatus Tisiphia</taxon>
    </lineage>
</organism>
<name>A0AAT9GAR9_9RICK</name>